<organism evidence="5 6">
    <name type="scientific">Spongiibacter pelagi</name>
    <dbReference type="NCBI Taxonomy" id="2760804"/>
    <lineage>
        <taxon>Bacteria</taxon>
        <taxon>Pseudomonadati</taxon>
        <taxon>Pseudomonadota</taxon>
        <taxon>Gammaproteobacteria</taxon>
        <taxon>Cellvibrionales</taxon>
        <taxon>Spongiibacteraceae</taxon>
        <taxon>Spongiibacter</taxon>
    </lineage>
</organism>
<dbReference type="CDD" id="cd06170">
    <property type="entry name" value="LuxR_C_like"/>
    <property type="match status" value="1"/>
</dbReference>
<evidence type="ECO:0000259" key="4">
    <source>
        <dbReference type="PROSITE" id="PS50043"/>
    </source>
</evidence>
<dbReference type="AlphaFoldDB" id="A0A927C409"/>
<evidence type="ECO:0000256" key="2">
    <source>
        <dbReference type="ARBA" id="ARBA00023125"/>
    </source>
</evidence>
<keyword evidence="2" id="KW-0238">DNA-binding</keyword>
<gene>
    <name evidence="5" type="ORF">IB286_10520</name>
</gene>
<keyword evidence="1" id="KW-0805">Transcription regulation</keyword>
<dbReference type="InterPro" id="IPR000792">
    <property type="entry name" value="Tscrpt_reg_LuxR_C"/>
</dbReference>
<dbReference type="GO" id="GO:0003677">
    <property type="term" value="F:DNA binding"/>
    <property type="evidence" value="ECO:0007669"/>
    <property type="project" value="UniProtKB-KW"/>
</dbReference>
<dbReference type="Gene3D" id="1.10.10.10">
    <property type="entry name" value="Winged helix-like DNA-binding domain superfamily/Winged helix DNA-binding domain"/>
    <property type="match status" value="1"/>
</dbReference>
<keyword evidence="6" id="KW-1185">Reference proteome</keyword>
<dbReference type="Proteomes" id="UP000610558">
    <property type="component" value="Unassembled WGS sequence"/>
</dbReference>
<dbReference type="PROSITE" id="PS50043">
    <property type="entry name" value="HTH_LUXR_2"/>
    <property type="match status" value="1"/>
</dbReference>
<evidence type="ECO:0000256" key="3">
    <source>
        <dbReference type="ARBA" id="ARBA00023163"/>
    </source>
</evidence>
<dbReference type="PRINTS" id="PR00038">
    <property type="entry name" value="HTHLUXR"/>
</dbReference>
<dbReference type="GO" id="GO:0006355">
    <property type="term" value="P:regulation of DNA-templated transcription"/>
    <property type="evidence" value="ECO:0007669"/>
    <property type="project" value="InterPro"/>
</dbReference>
<dbReference type="SUPFAM" id="SSF46894">
    <property type="entry name" value="C-terminal effector domain of the bipartite response regulators"/>
    <property type="match status" value="1"/>
</dbReference>
<dbReference type="PANTHER" id="PTHR44688">
    <property type="entry name" value="DNA-BINDING TRANSCRIPTIONAL ACTIVATOR DEVR_DOSR"/>
    <property type="match status" value="1"/>
</dbReference>
<dbReference type="InterPro" id="IPR036388">
    <property type="entry name" value="WH-like_DNA-bd_sf"/>
</dbReference>
<proteinExistence type="predicted"/>
<evidence type="ECO:0000256" key="1">
    <source>
        <dbReference type="ARBA" id="ARBA00023015"/>
    </source>
</evidence>
<sequence length="88" mass="9823">MPLDNASMLYSDAKPLPLTPREHQVLQELAQGKSNKMIANILSISMYTVDGYVKEIYRKLGVRNRAMATLVAIQCGILELNQLQMANS</sequence>
<dbReference type="SMART" id="SM00421">
    <property type="entry name" value="HTH_LUXR"/>
    <property type="match status" value="1"/>
</dbReference>
<dbReference type="PANTHER" id="PTHR44688:SF16">
    <property type="entry name" value="DNA-BINDING TRANSCRIPTIONAL ACTIVATOR DEVR_DOSR"/>
    <property type="match status" value="1"/>
</dbReference>
<keyword evidence="3" id="KW-0804">Transcription</keyword>
<accession>A0A927C409</accession>
<evidence type="ECO:0000313" key="6">
    <source>
        <dbReference type="Proteomes" id="UP000610558"/>
    </source>
</evidence>
<dbReference type="RefSeq" id="WP_190765283.1">
    <property type="nucleotide sequence ID" value="NZ_JACXLD010000005.1"/>
</dbReference>
<protein>
    <submittedName>
        <fullName evidence="5">Helix-turn-helix transcriptional regulator</fullName>
    </submittedName>
</protein>
<comment type="caution">
    <text evidence="5">The sequence shown here is derived from an EMBL/GenBank/DDBJ whole genome shotgun (WGS) entry which is preliminary data.</text>
</comment>
<dbReference type="Pfam" id="PF00196">
    <property type="entry name" value="GerE"/>
    <property type="match status" value="1"/>
</dbReference>
<feature type="domain" description="HTH luxR-type" evidence="4">
    <location>
        <begin position="11"/>
        <end position="76"/>
    </location>
</feature>
<name>A0A927C409_9GAMM</name>
<reference evidence="5" key="1">
    <citation type="submission" date="2020-09" db="EMBL/GenBank/DDBJ databases">
        <authorList>
            <person name="Yoon J.-W."/>
        </authorList>
    </citation>
    <scope>NUCLEOTIDE SEQUENCE</scope>
    <source>
        <strain evidence="5">KMU-158</strain>
    </source>
</reference>
<dbReference type="EMBL" id="JACXLD010000005">
    <property type="protein sequence ID" value="MBD2859437.1"/>
    <property type="molecule type" value="Genomic_DNA"/>
</dbReference>
<dbReference type="InterPro" id="IPR016032">
    <property type="entry name" value="Sig_transdc_resp-reg_C-effctor"/>
</dbReference>
<evidence type="ECO:0000313" key="5">
    <source>
        <dbReference type="EMBL" id="MBD2859437.1"/>
    </source>
</evidence>